<evidence type="ECO:0000256" key="3">
    <source>
        <dbReference type="ARBA" id="ARBA00012669"/>
    </source>
</evidence>
<dbReference type="GO" id="GO:0046872">
    <property type="term" value="F:metal ion binding"/>
    <property type="evidence" value="ECO:0007669"/>
    <property type="project" value="UniProtKB-KW"/>
</dbReference>
<comment type="cofactor">
    <cofactor evidence="1">
        <name>[4Fe-4S] cluster</name>
        <dbReference type="ChEBI" id="CHEBI:49883"/>
    </cofactor>
</comment>
<name>C5ZXK3_9HELI</name>
<keyword evidence="7" id="KW-0479">Metal-binding</keyword>
<dbReference type="Proteomes" id="UP000007032">
    <property type="component" value="Chromosome"/>
</dbReference>
<accession>C5ZXK3</accession>
<gene>
    <name evidence="11" type="primary">nadA</name>
    <name evidence="11" type="ORF">HCAN_1160</name>
</gene>
<dbReference type="Gene3D" id="3.40.50.10800">
    <property type="entry name" value="NadA-like"/>
    <property type="match status" value="3"/>
</dbReference>
<evidence type="ECO:0000256" key="9">
    <source>
        <dbReference type="ARBA" id="ARBA00023014"/>
    </source>
</evidence>
<dbReference type="GO" id="GO:0008987">
    <property type="term" value="F:quinolinate synthetase A activity"/>
    <property type="evidence" value="ECO:0007669"/>
    <property type="project" value="UniProtKB-UniRule"/>
</dbReference>
<keyword evidence="12" id="KW-1185">Reference proteome</keyword>
<dbReference type="HOGENOM" id="CLU_047382_2_0_7"/>
<sequence length="331" mass="37148">MKARIKELQKKLDVLLVAHFYQRDEIVEIADLIGDSLELARKSSQSKNQNVVFCGVGFMGQSVKILAPKKRVFMPKIACCSMARMIDDTYFDKSIEKLKEYGIETIFPVTYINSNAEVKAKVAELDGVVCTSANAAKIMDYALKHNKKIFFLPDRCLGQNLASQNGLKSAVLGLDSKEKILDADIICYDGFCSVHQLFTAEDVDFYRQKYPDILVAVHPECTPEVVQKADFVGSTSQIIQYVQNLDPAQRVVVGTEFNLVNRLRKPYNGIQNTFVLSSTKPECPTMNETTLQDVLNVLEALDKGEAYNEILLKEEVAIKAKRALEKMLELS</sequence>
<dbReference type="GO" id="GO:0005829">
    <property type="term" value="C:cytosol"/>
    <property type="evidence" value="ECO:0007669"/>
    <property type="project" value="TreeGrafter"/>
</dbReference>
<keyword evidence="6" id="KW-0808">Transferase</keyword>
<dbReference type="Pfam" id="PF02445">
    <property type="entry name" value="NadA"/>
    <property type="match status" value="1"/>
</dbReference>
<comment type="pathway">
    <text evidence="2">Cofactor biosynthesis; NAD(+) biosynthesis; quinolinate from iminoaspartate: step 1/1.</text>
</comment>
<protein>
    <recommendedName>
        <fullName evidence="3 10">Quinolinate synthase</fullName>
        <ecNumber evidence="3 10">2.5.1.72</ecNumber>
    </recommendedName>
</protein>
<dbReference type="InterPro" id="IPR003473">
    <property type="entry name" value="NadA"/>
</dbReference>
<dbReference type="GO" id="GO:0034628">
    <property type="term" value="P:'de novo' NAD+ biosynthetic process from L-aspartate"/>
    <property type="evidence" value="ECO:0007669"/>
    <property type="project" value="TreeGrafter"/>
</dbReference>
<evidence type="ECO:0000256" key="6">
    <source>
        <dbReference type="ARBA" id="ARBA00022679"/>
    </source>
</evidence>
<proteinExistence type="predicted"/>
<dbReference type="UniPathway" id="UPA00253">
    <property type="reaction ID" value="UER00327"/>
</dbReference>
<keyword evidence="9" id="KW-0411">Iron-sulfur</keyword>
<dbReference type="AlphaFoldDB" id="C5ZXK3"/>
<dbReference type="SUPFAM" id="SSF142754">
    <property type="entry name" value="NadA-like"/>
    <property type="match status" value="1"/>
</dbReference>
<evidence type="ECO:0000256" key="2">
    <source>
        <dbReference type="ARBA" id="ARBA00005065"/>
    </source>
</evidence>
<dbReference type="EMBL" id="CM000776">
    <property type="protein sequence ID" value="EES89871.1"/>
    <property type="molecule type" value="Genomic_DNA"/>
</dbReference>
<evidence type="ECO:0000256" key="1">
    <source>
        <dbReference type="ARBA" id="ARBA00001966"/>
    </source>
</evidence>
<dbReference type="InterPro" id="IPR036094">
    <property type="entry name" value="NadA_sf"/>
</dbReference>
<dbReference type="STRING" id="537970.HCAN_1160"/>
<organism evidence="11 12">
    <name type="scientific">Helicobacter canadensis MIT 98-5491</name>
    <dbReference type="NCBI Taxonomy" id="537970"/>
    <lineage>
        <taxon>Bacteria</taxon>
        <taxon>Pseudomonadati</taxon>
        <taxon>Campylobacterota</taxon>
        <taxon>Epsilonproteobacteria</taxon>
        <taxon>Campylobacterales</taxon>
        <taxon>Helicobacteraceae</taxon>
        <taxon>Helicobacter</taxon>
    </lineage>
</organism>
<evidence type="ECO:0000256" key="4">
    <source>
        <dbReference type="ARBA" id="ARBA00022485"/>
    </source>
</evidence>
<dbReference type="PANTHER" id="PTHR30573:SF0">
    <property type="entry name" value="QUINOLINATE SYNTHASE, CHLOROPLASTIC"/>
    <property type="match status" value="1"/>
</dbReference>
<keyword evidence="4" id="KW-0004">4Fe-4S</keyword>
<evidence type="ECO:0000256" key="8">
    <source>
        <dbReference type="ARBA" id="ARBA00023004"/>
    </source>
</evidence>
<evidence type="ECO:0000256" key="5">
    <source>
        <dbReference type="ARBA" id="ARBA00022642"/>
    </source>
</evidence>
<dbReference type="GO" id="GO:0051539">
    <property type="term" value="F:4 iron, 4 sulfur cluster binding"/>
    <property type="evidence" value="ECO:0007669"/>
    <property type="project" value="UniProtKB-KW"/>
</dbReference>
<dbReference type="RefSeq" id="WP_006655865.1">
    <property type="nucleotide sequence ID" value="NZ_CM000776.2"/>
</dbReference>
<dbReference type="OrthoDB" id="9801204at2"/>
<reference evidence="11 12" key="1">
    <citation type="journal article" date="2009" name="J. Bacteriol.">
        <title>Genome sequence of the emerging pathogen Helicobacter canadensis.</title>
        <authorList>
            <person name="Loman N.J."/>
            <person name="Snyder L.A."/>
            <person name="Linton J.D."/>
            <person name="Langdon R."/>
            <person name="Lawson A.J."/>
            <person name="Weinstock G.M."/>
            <person name="Wren B.W."/>
            <person name="Pallen M.J."/>
        </authorList>
    </citation>
    <scope>NUCLEOTIDE SEQUENCE [LARGE SCALE GENOMIC DNA]</scope>
    <source>
        <strain evidence="11 12">MIT 98-5491</strain>
    </source>
</reference>
<keyword evidence="5" id="KW-0662">Pyridine nucleotide biosynthesis</keyword>
<dbReference type="eggNOG" id="COG0379">
    <property type="taxonomic scope" value="Bacteria"/>
</dbReference>
<evidence type="ECO:0000313" key="12">
    <source>
        <dbReference type="Proteomes" id="UP000007032"/>
    </source>
</evidence>
<dbReference type="NCBIfam" id="TIGR00550">
    <property type="entry name" value="nadA"/>
    <property type="match status" value="1"/>
</dbReference>
<dbReference type="PANTHER" id="PTHR30573">
    <property type="entry name" value="QUINOLINATE SYNTHETASE A"/>
    <property type="match status" value="1"/>
</dbReference>
<keyword evidence="8" id="KW-0408">Iron</keyword>
<evidence type="ECO:0000256" key="10">
    <source>
        <dbReference type="NCBIfam" id="TIGR00550"/>
    </source>
</evidence>
<evidence type="ECO:0000256" key="7">
    <source>
        <dbReference type="ARBA" id="ARBA00022723"/>
    </source>
</evidence>
<dbReference type="NCBIfam" id="NF006885">
    <property type="entry name" value="PRK09375.2-6"/>
    <property type="match status" value="1"/>
</dbReference>
<evidence type="ECO:0000313" key="11">
    <source>
        <dbReference type="EMBL" id="EES89871.1"/>
    </source>
</evidence>
<dbReference type="EC" id="2.5.1.72" evidence="3 10"/>